<dbReference type="GO" id="GO:0061503">
    <property type="term" value="F:tRNA threonylcarbamoyladenosine dehydratase"/>
    <property type="evidence" value="ECO:0007669"/>
    <property type="project" value="TreeGrafter"/>
</dbReference>
<evidence type="ECO:0000256" key="11">
    <source>
        <dbReference type="ARBA" id="ARBA00060084"/>
    </source>
</evidence>
<evidence type="ECO:0000256" key="2">
    <source>
        <dbReference type="ARBA" id="ARBA00009919"/>
    </source>
</evidence>
<evidence type="ECO:0000256" key="8">
    <source>
        <dbReference type="ARBA" id="ARBA00022989"/>
    </source>
</evidence>
<evidence type="ECO:0000256" key="10">
    <source>
        <dbReference type="ARBA" id="ARBA00023136"/>
    </source>
</evidence>
<dbReference type="InterPro" id="IPR035985">
    <property type="entry name" value="Ubiquitin-activating_enz"/>
</dbReference>
<dbReference type="EMBL" id="HG937694">
    <property type="protein sequence ID" value="CDP37504.1"/>
    <property type="molecule type" value="Genomic_DNA"/>
</dbReference>
<evidence type="ECO:0000313" key="13">
    <source>
        <dbReference type="EMBL" id="CDP37504.1"/>
    </source>
</evidence>
<dbReference type="PANTHER" id="PTHR43267:SF2">
    <property type="entry name" value="TRNA THREONYLCARBAMOYLADENOSINE DEHYDRATASE 1-RELATED"/>
    <property type="match status" value="1"/>
</dbReference>
<keyword evidence="7" id="KW-0067">ATP-binding</keyword>
<keyword evidence="9" id="KW-0496">Mitochondrion</keyword>
<comment type="function">
    <text evidence="11">Catalyzes the ATP-dependent dehydration of threonylcarbamoyladenosine at position 37 (t(6)A37) to form cyclic t(6)A37 (ct(6)A37) in tRNAs that read codons beginning with adenine.</text>
</comment>
<accession>A0A060T9M6</accession>
<evidence type="ECO:0000256" key="4">
    <source>
        <dbReference type="ARBA" id="ARBA00022692"/>
    </source>
</evidence>
<evidence type="ECO:0000256" key="6">
    <source>
        <dbReference type="ARBA" id="ARBA00022787"/>
    </source>
</evidence>
<comment type="subcellular location">
    <subcellularLocation>
        <location evidence="1">Mitochondrion outer membrane</location>
        <topology evidence="1">Multi-pass membrane protein</topology>
    </subcellularLocation>
</comment>
<organism evidence="13">
    <name type="scientific">Blastobotrys adeninivorans</name>
    <name type="common">Yeast</name>
    <name type="synonym">Arxula adeninivorans</name>
    <dbReference type="NCBI Taxonomy" id="409370"/>
    <lineage>
        <taxon>Eukaryota</taxon>
        <taxon>Fungi</taxon>
        <taxon>Dikarya</taxon>
        <taxon>Ascomycota</taxon>
        <taxon>Saccharomycotina</taxon>
        <taxon>Dipodascomycetes</taxon>
        <taxon>Dipodascales</taxon>
        <taxon>Trichomonascaceae</taxon>
        <taxon>Blastobotrys</taxon>
    </lineage>
</organism>
<keyword evidence="6" id="KW-1000">Mitochondrion outer membrane</keyword>
<dbReference type="GO" id="GO:0061504">
    <property type="term" value="P:cyclic threonylcarbamoyladenosine biosynthetic process"/>
    <property type="evidence" value="ECO:0007669"/>
    <property type="project" value="TreeGrafter"/>
</dbReference>
<reference evidence="13" key="1">
    <citation type="submission" date="2014-02" db="EMBL/GenBank/DDBJ databases">
        <authorList>
            <person name="Genoscope - CEA"/>
        </authorList>
    </citation>
    <scope>NUCLEOTIDE SEQUENCE</scope>
    <source>
        <strain evidence="13">LS3</strain>
    </source>
</reference>
<keyword evidence="4" id="KW-0812">Transmembrane</keyword>
<dbReference type="FunFam" id="3.40.50.720:FF:000125">
    <property type="entry name" value="tRNA threonylcarbamoyladenosine dehydratase 2-like"/>
    <property type="match status" value="1"/>
</dbReference>
<protein>
    <submittedName>
        <fullName evidence="13">ARAD1D13024p</fullName>
    </submittedName>
</protein>
<evidence type="ECO:0000256" key="5">
    <source>
        <dbReference type="ARBA" id="ARBA00022741"/>
    </source>
</evidence>
<dbReference type="GO" id="GO:0005524">
    <property type="term" value="F:ATP binding"/>
    <property type="evidence" value="ECO:0007669"/>
    <property type="project" value="UniProtKB-KW"/>
</dbReference>
<evidence type="ECO:0000256" key="3">
    <source>
        <dbReference type="ARBA" id="ARBA00022598"/>
    </source>
</evidence>
<evidence type="ECO:0000256" key="9">
    <source>
        <dbReference type="ARBA" id="ARBA00023128"/>
    </source>
</evidence>
<gene>
    <name evidence="13" type="ORF">GNLVRS02_ARAD1D13024g</name>
</gene>
<sequence>MQRSVVALCAGACVVSSVVTLGATLLYQQYYGQSLESPAVAKKDGRKEVKKDFPKELIDEQLARNRAFLGDKAIEKVRNSFVIVVGAGGVGSYVAMMLARSGVGKIRIIDFDQVTLSSLNRHACATHKDVGRPKVNCIADMCYEIAPFVEVEPVVALWKKDQAEPLLEGNPTFVVDCIDNIDTKVDLLEYCHSVLKVPVISSMGAGTKADPTRVRIADISQSNEDPLSRSVRRILRTRGISTGIPVIFSTEKPGKDKAKLLSLDDSEVDKGNVTELAVLQDFRVRILPVLGPMPGIFGLTIAAHILNWLGEYNPVFDPLQGGYSMAGKVRTKVYESALHQLVGQFARLKMPETRSVPISVQDAEYIIEEVHRGKSVITGDYNRLVLSVWDPTLPVTPSNVVPMTKDQQAYHENEVLRPGKKPEDVYSKEVLDIVKARFEEDKWYKQFR</sequence>
<feature type="domain" description="THIF-type NAD/FAD binding fold" evidence="12">
    <location>
        <begin position="63"/>
        <end position="314"/>
    </location>
</feature>
<keyword evidence="10" id="KW-0472">Membrane</keyword>
<evidence type="ECO:0000256" key="1">
    <source>
        <dbReference type="ARBA" id="ARBA00004374"/>
    </source>
</evidence>
<dbReference type="PhylomeDB" id="A0A060T9M6"/>
<reference evidence="13" key="2">
    <citation type="submission" date="2014-06" db="EMBL/GenBank/DDBJ databases">
        <title>The complete genome of Blastobotrys (Arxula) adeninivorans LS3 - a yeast of biotechnological interest.</title>
        <authorList>
            <person name="Kunze G."/>
            <person name="Gaillardin C."/>
            <person name="Czernicka M."/>
            <person name="Durrens P."/>
            <person name="Martin T."/>
            <person name="Boer E."/>
            <person name="Gabaldon T."/>
            <person name="Cruz J."/>
            <person name="Talla E."/>
            <person name="Marck C."/>
            <person name="Goffeau A."/>
            <person name="Barbe V."/>
            <person name="Baret P."/>
            <person name="Baronian K."/>
            <person name="Beier S."/>
            <person name="Bleykasten C."/>
            <person name="Bode R."/>
            <person name="Casaregola S."/>
            <person name="Despons L."/>
            <person name="Fairhead C."/>
            <person name="Giersberg M."/>
            <person name="Gierski P."/>
            <person name="Hahnel U."/>
            <person name="Hartmann A."/>
            <person name="Jankowska D."/>
            <person name="Jubin C."/>
            <person name="Jung P."/>
            <person name="Lafontaine I."/>
            <person name="Leh-Louis V."/>
            <person name="Lemaire M."/>
            <person name="Marcet-Houben M."/>
            <person name="Mascher M."/>
            <person name="Morel G."/>
            <person name="Richard G.-F."/>
            <person name="Riechen J."/>
            <person name="Sacerdot C."/>
            <person name="Sarkar A."/>
            <person name="Savel G."/>
            <person name="Schacherer J."/>
            <person name="Sherman D."/>
            <person name="Straub M.-L."/>
            <person name="Stein N."/>
            <person name="Thierry A."/>
            <person name="Trautwein-Schult A."/>
            <person name="Westhof E."/>
            <person name="Worch S."/>
            <person name="Dujon B."/>
            <person name="Souciet J.-L."/>
            <person name="Wincker P."/>
            <person name="Scholz U."/>
            <person name="Neuveglise N."/>
        </authorList>
    </citation>
    <scope>NUCLEOTIDE SEQUENCE</scope>
    <source>
        <strain evidence="13">LS3</strain>
    </source>
</reference>
<dbReference type="PANTHER" id="PTHR43267">
    <property type="entry name" value="TRNA THREONYLCARBAMOYLADENOSINE DEHYDRATASE"/>
    <property type="match status" value="1"/>
</dbReference>
<dbReference type="CDD" id="cd00755">
    <property type="entry name" value="YgdL_like"/>
    <property type="match status" value="1"/>
</dbReference>
<dbReference type="AlphaFoldDB" id="A0A060T9M6"/>
<keyword evidence="3" id="KW-0436">Ligase</keyword>
<dbReference type="GO" id="GO:0005741">
    <property type="term" value="C:mitochondrial outer membrane"/>
    <property type="evidence" value="ECO:0007669"/>
    <property type="project" value="UniProtKB-SubCell"/>
</dbReference>
<dbReference type="SUPFAM" id="SSF69572">
    <property type="entry name" value="Activating enzymes of the ubiquitin-like proteins"/>
    <property type="match status" value="1"/>
</dbReference>
<comment type="similarity">
    <text evidence="2">Belongs to the HesA/MoeB/ThiF family.</text>
</comment>
<keyword evidence="5" id="KW-0547">Nucleotide-binding</keyword>
<keyword evidence="8" id="KW-1133">Transmembrane helix</keyword>
<name>A0A060T9M6_BLAAD</name>
<proteinExistence type="inferred from homology"/>
<dbReference type="InterPro" id="IPR000594">
    <property type="entry name" value="ThiF_NAD_FAD-bd"/>
</dbReference>
<evidence type="ECO:0000259" key="12">
    <source>
        <dbReference type="Pfam" id="PF00899"/>
    </source>
</evidence>
<evidence type="ECO:0000256" key="7">
    <source>
        <dbReference type="ARBA" id="ARBA00022840"/>
    </source>
</evidence>
<dbReference type="InterPro" id="IPR045886">
    <property type="entry name" value="ThiF/MoeB/HesA"/>
</dbReference>
<dbReference type="GO" id="GO:0008641">
    <property type="term" value="F:ubiquitin-like modifier activating enzyme activity"/>
    <property type="evidence" value="ECO:0007669"/>
    <property type="project" value="InterPro"/>
</dbReference>
<dbReference type="Pfam" id="PF00899">
    <property type="entry name" value="ThiF"/>
    <property type="match status" value="1"/>
</dbReference>
<dbReference type="Gene3D" id="3.40.50.720">
    <property type="entry name" value="NAD(P)-binding Rossmann-like Domain"/>
    <property type="match status" value="1"/>
</dbReference>